<feature type="compositionally biased region" description="Polar residues" evidence="1">
    <location>
        <begin position="149"/>
        <end position="164"/>
    </location>
</feature>
<evidence type="ECO:0000313" key="3">
    <source>
        <dbReference type="Proteomes" id="UP000193986"/>
    </source>
</evidence>
<sequence length="278" mass="29140">MPVTKKKGAIFAIYADSPTHSSTTTHGPPKSVIPSTSTSPTKRTCTSKSTRKALSALQPSTTKGFPVSSIKSDVSTLKPTSTSTNPKPSTLATKLAAHPTKRQLEIFSSPSIPTKPPMQHTGGSPAKRTRQTPRVDKENNPPPIEGSPASRTRSKTSSIGSMAQLQFAKLASSSPRPKKQSGLLGKSATTIQREDSDTFLSGVHLQLADGQPSGLTPRATRSVSESMNGPRSTSKRTPGGEVKRKGGKGLGVRADGPLVDVSEAYGASGEEPVGFRDQ</sequence>
<dbReference type="Proteomes" id="UP000193986">
    <property type="component" value="Unassembled WGS sequence"/>
</dbReference>
<dbReference type="EMBL" id="MCFC01000088">
    <property type="protein sequence ID" value="ORY22770.1"/>
    <property type="molecule type" value="Genomic_DNA"/>
</dbReference>
<dbReference type="AlphaFoldDB" id="A0A1Y2AKE3"/>
<organism evidence="2 3">
    <name type="scientific">Naematelia encephala</name>
    <dbReference type="NCBI Taxonomy" id="71784"/>
    <lineage>
        <taxon>Eukaryota</taxon>
        <taxon>Fungi</taxon>
        <taxon>Dikarya</taxon>
        <taxon>Basidiomycota</taxon>
        <taxon>Agaricomycotina</taxon>
        <taxon>Tremellomycetes</taxon>
        <taxon>Tremellales</taxon>
        <taxon>Naemateliaceae</taxon>
        <taxon>Naematelia</taxon>
    </lineage>
</organism>
<reference evidence="2 3" key="1">
    <citation type="submission" date="2016-07" db="EMBL/GenBank/DDBJ databases">
        <title>Pervasive Adenine N6-methylation of Active Genes in Fungi.</title>
        <authorList>
            <consortium name="DOE Joint Genome Institute"/>
            <person name="Mondo S.J."/>
            <person name="Dannebaum R.O."/>
            <person name="Kuo R.C."/>
            <person name="Labutti K."/>
            <person name="Haridas S."/>
            <person name="Kuo A."/>
            <person name="Salamov A."/>
            <person name="Ahrendt S.R."/>
            <person name="Lipzen A."/>
            <person name="Sullivan W."/>
            <person name="Andreopoulos W.B."/>
            <person name="Clum A."/>
            <person name="Lindquist E."/>
            <person name="Daum C."/>
            <person name="Ramamoorthy G.K."/>
            <person name="Gryganskyi A."/>
            <person name="Culley D."/>
            <person name="Magnuson J.K."/>
            <person name="James T.Y."/>
            <person name="O'Malley M.A."/>
            <person name="Stajich J.E."/>
            <person name="Spatafora J.W."/>
            <person name="Visel A."/>
            <person name="Grigoriev I.V."/>
        </authorList>
    </citation>
    <scope>NUCLEOTIDE SEQUENCE [LARGE SCALE GENOMIC DNA]</scope>
    <source>
        <strain evidence="2 3">68-887.2</strain>
    </source>
</reference>
<proteinExistence type="predicted"/>
<name>A0A1Y2AKE3_9TREE</name>
<feature type="region of interest" description="Disordered" evidence="1">
    <location>
        <begin position="207"/>
        <end position="278"/>
    </location>
</feature>
<feature type="compositionally biased region" description="Low complexity" evidence="1">
    <location>
        <begin position="75"/>
        <end position="91"/>
    </location>
</feature>
<feature type="region of interest" description="Disordered" evidence="1">
    <location>
        <begin position="15"/>
        <end position="190"/>
    </location>
</feature>
<protein>
    <submittedName>
        <fullName evidence="2">Uncharacterized protein</fullName>
    </submittedName>
</protein>
<feature type="compositionally biased region" description="Polar residues" evidence="1">
    <location>
        <begin position="219"/>
        <end position="236"/>
    </location>
</feature>
<dbReference type="OrthoDB" id="2596985at2759"/>
<evidence type="ECO:0000313" key="2">
    <source>
        <dbReference type="EMBL" id="ORY22770.1"/>
    </source>
</evidence>
<accession>A0A1Y2AKE3</accession>
<feature type="compositionally biased region" description="Low complexity" evidence="1">
    <location>
        <begin position="17"/>
        <end position="48"/>
    </location>
</feature>
<comment type="caution">
    <text evidence="2">The sequence shown here is derived from an EMBL/GenBank/DDBJ whole genome shotgun (WGS) entry which is preliminary data.</text>
</comment>
<feature type="compositionally biased region" description="Polar residues" evidence="1">
    <location>
        <begin position="57"/>
        <end position="74"/>
    </location>
</feature>
<gene>
    <name evidence="2" type="ORF">BCR39DRAFT_550921</name>
</gene>
<evidence type="ECO:0000256" key="1">
    <source>
        <dbReference type="SAM" id="MobiDB-lite"/>
    </source>
</evidence>
<dbReference type="InParanoid" id="A0A1Y2AKE3"/>
<keyword evidence="3" id="KW-1185">Reference proteome</keyword>